<dbReference type="PANTHER" id="PTHR43713:SF3">
    <property type="entry name" value="GLUTAMATE-1-SEMIALDEHYDE 2,1-AMINOMUTASE 1, CHLOROPLASTIC-RELATED"/>
    <property type="match status" value="1"/>
</dbReference>
<dbReference type="InterPro" id="IPR015424">
    <property type="entry name" value="PyrdxlP-dep_Trfase"/>
</dbReference>
<reference evidence="4 5" key="1">
    <citation type="journal article" date="2018" name="Sci. Rep.">
        <title>Characterisation of pathogen-specific regions and novel effector candidates in Fusarium oxysporum f. sp. cepae.</title>
        <authorList>
            <person name="Armitage A.D."/>
            <person name="Taylor A."/>
            <person name="Sobczyk M.K."/>
            <person name="Baxter L."/>
            <person name="Greenfield B.P."/>
            <person name="Bates H.J."/>
            <person name="Wilson F."/>
            <person name="Jackson A.C."/>
            <person name="Ott S."/>
            <person name="Harrison R.J."/>
            <person name="Clarkson J.P."/>
        </authorList>
    </citation>
    <scope>NUCLEOTIDE SEQUENCE [LARGE SCALE GENOMIC DNA]</scope>
    <source>
        <strain evidence="4 5">FoC_Fus2</strain>
    </source>
</reference>
<dbReference type="InterPro" id="IPR015422">
    <property type="entry name" value="PyrdxlP-dep_Trfase_small"/>
</dbReference>
<dbReference type="GO" id="GO:0008483">
    <property type="term" value="F:transaminase activity"/>
    <property type="evidence" value="ECO:0007669"/>
    <property type="project" value="InterPro"/>
</dbReference>
<comment type="similarity">
    <text evidence="3">Belongs to the class-III pyridoxal-phosphate-dependent aminotransferase family.</text>
</comment>
<dbReference type="SUPFAM" id="SSF53383">
    <property type="entry name" value="PLP-dependent transferases"/>
    <property type="match status" value="1"/>
</dbReference>
<sequence>MPFTEAPVDTQYVHRALAKTHDNYTKRNPKSLAAHLAAHSSLPGGNTRTVLHAAPFPLTWKYGQDARLVSLDGHGYIDLLGEYSAGIFGHSDARIVHAVKIALLSGWNFGGNTMAEKKFARIVCERFNPSGIDLVRFTNSGTEANTISLAAAVALTGRKKILVFSGGHHGSTLVFPLALMKGSNAPTMNLPHEFVHAPYNNIGETKKIVDQISEKSALAAILVEPVQGSGRCRPATQEFMLYLRQLADETGAILVIDEVITSRLGVSGCSATMGVRGDFVTLGKYIGGGMTFGAFGGRKDLMEKFDPSREILSHAGTYNNNIVSMNAGIAALEIFDASEVSRLNHLGKKLKRAIQKLFIEQGLYPKSITDPSTDFIEIDSLDSEGIMKAGDDIISKPPMFITGRGSMLNVRFSGPDAAEWQSLFYHHNLMNGVNIAVRGYTPLNLCLSKDDLGKYVSVIKKFALEHRSALLGDSN</sequence>
<evidence type="ECO:0000256" key="3">
    <source>
        <dbReference type="RuleBase" id="RU003560"/>
    </source>
</evidence>
<dbReference type="Gene3D" id="3.90.1150.10">
    <property type="entry name" value="Aspartate Aminotransferase, domain 1"/>
    <property type="match status" value="1"/>
</dbReference>
<dbReference type="EMBL" id="MRCU01000010">
    <property type="protein sequence ID" value="RKK10687.1"/>
    <property type="molecule type" value="Genomic_DNA"/>
</dbReference>
<evidence type="ECO:0000313" key="5">
    <source>
        <dbReference type="Proteomes" id="UP000270866"/>
    </source>
</evidence>
<gene>
    <name evidence="4" type="ORF">BFJ65_g14682</name>
</gene>
<protein>
    <recommendedName>
        <fullName evidence="6">Acetylornithine aminotransferase</fullName>
    </recommendedName>
</protein>
<comment type="cofactor">
    <cofactor evidence="1">
        <name>pyridoxal 5'-phosphate</name>
        <dbReference type="ChEBI" id="CHEBI:597326"/>
    </cofactor>
</comment>
<accession>A0A3L6N1I3</accession>
<evidence type="ECO:0000256" key="1">
    <source>
        <dbReference type="ARBA" id="ARBA00001933"/>
    </source>
</evidence>
<dbReference type="AlphaFoldDB" id="A0A3L6N1I3"/>
<name>A0A3L6N1I3_FUSOX</name>
<proteinExistence type="inferred from homology"/>
<evidence type="ECO:0000256" key="2">
    <source>
        <dbReference type="ARBA" id="ARBA00022898"/>
    </source>
</evidence>
<evidence type="ECO:0008006" key="6">
    <source>
        <dbReference type="Google" id="ProtNLM"/>
    </source>
</evidence>
<keyword evidence="2 3" id="KW-0663">Pyridoxal phosphate</keyword>
<dbReference type="Pfam" id="PF00202">
    <property type="entry name" value="Aminotran_3"/>
    <property type="match status" value="1"/>
</dbReference>
<dbReference type="InterPro" id="IPR005814">
    <property type="entry name" value="Aminotrans_3"/>
</dbReference>
<dbReference type="Proteomes" id="UP000270866">
    <property type="component" value="Unassembled WGS sequence"/>
</dbReference>
<dbReference type="GO" id="GO:0030170">
    <property type="term" value="F:pyridoxal phosphate binding"/>
    <property type="evidence" value="ECO:0007669"/>
    <property type="project" value="InterPro"/>
</dbReference>
<comment type="caution">
    <text evidence="4">The sequence shown here is derived from an EMBL/GenBank/DDBJ whole genome shotgun (WGS) entry which is preliminary data.</text>
</comment>
<organism evidence="4 5">
    <name type="scientific">Fusarium oxysporum f. sp. cepae</name>
    <dbReference type="NCBI Taxonomy" id="396571"/>
    <lineage>
        <taxon>Eukaryota</taxon>
        <taxon>Fungi</taxon>
        <taxon>Dikarya</taxon>
        <taxon>Ascomycota</taxon>
        <taxon>Pezizomycotina</taxon>
        <taxon>Sordariomycetes</taxon>
        <taxon>Hypocreomycetidae</taxon>
        <taxon>Hypocreales</taxon>
        <taxon>Nectriaceae</taxon>
        <taxon>Fusarium</taxon>
        <taxon>Fusarium oxysporum species complex</taxon>
    </lineage>
</organism>
<evidence type="ECO:0000313" key="4">
    <source>
        <dbReference type="EMBL" id="RKK10687.1"/>
    </source>
</evidence>
<dbReference type="PANTHER" id="PTHR43713">
    <property type="entry name" value="GLUTAMATE-1-SEMIALDEHYDE 2,1-AMINOMUTASE"/>
    <property type="match status" value="1"/>
</dbReference>
<dbReference type="Gene3D" id="3.40.640.10">
    <property type="entry name" value="Type I PLP-dependent aspartate aminotransferase-like (Major domain)"/>
    <property type="match status" value="1"/>
</dbReference>
<dbReference type="InterPro" id="IPR015421">
    <property type="entry name" value="PyrdxlP-dep_Trfase_major"/>
</dbReference>